<gene>
    <name evidence="2" type="ORF">MFLAVUS_003267</name>
</gene>
<proteinExistence type="predicted"/>
<keyword evidence="3" id="KW-1185">Reference proteome</keyword>
<dbReference type="PANTHER" id="PTHR46331:SF2">
    <property type="entry name" value="VALACYCLOVIR HYDROLASE"/>
    <property type="match status" value="1"/>
</dbReference>
<dbReference type="Proteomes" id="UP001473302">
    <property type="component" value="Unassembled WGS sequence"/>
</dbReference>
<dbReference type="PANTHER" id="PTHR46331">
    <property type="entry name" value="VALACYCLOVIR HYDROLASE"/>
    <property type="match status" value="1"/>
</dbReference>
<dbReference type="Gene3D" id="3.40.50.1820">
    <property type="entry name" value="alpha/beta hydrolase"/>
    <property type="match status" value="1"/>
</dbReference>
<dbReference type="InterPro" id="IPR029058">
    <property type="entry name" value="AB_hydrolase_fold"/>
</dbReference>
<evidence type="ECO:0000313" key="2">
    <source>
        <dbReference type="EMBL" id="GAA5809852.1"/>
    </source>
</evidence>
<accession>A0ABP9YSL1</accession>
<evidence type="ECO:0000259" key="1">
    <source>
        <dbReference type="Pfam" id="PF00561"/>
    </source>
</evidence>
<protein>
    <recommendedName>
        <fullName evidence="1">AB hydrolase-1 domain-containing protein</fullName>
    </recommendedName>
</protein>
<comment type="caution">
    <text evidence="2">The sequence shown here is derived from an EMBL/GenBank/DDBJ whole genome shotgun (WGS) entry which is preliminary data.</text>
</comment>
<dbReference type="InterPro" id="IPR000073">
    <property type="entry name" value="AB_hydrolase_1"/>
</dbReference>
<evidence type="ECO:0000313" key="3">
    <source>
        <dbReference type="Proteomes" id="UP001473302"/>
    </source>
</evidence>
<sequence>MPEQFLQVNSARLCYEVKGDGPFIVFVAGGDGSYQPFTSLRDLLVKHFTVVLYSRRGYCKSKLTEPQDYTKRLDTDVQDLYTLMKSVTDETFSVFASSSSGIVALTYVNRYPDTVDKCFLHEPMVDLSALLDGRQLKSEHRKGIEIFEVYGRNAALVYYGELYLNKSDRYYMVDKQVSQVKSGWDYHFEHEAHQYLFTEVDMDKVHRDKLVMLHGVESTESFISRPGAAFSKALGMEMVPLPGGHIGFYTDYKTFAVEFIKVCRECRVIYHSKI</sequence>
<dbReference type="Pfam" id="PF00561">
    <property type="entry name" value="Abhydrolase_1"/>
    <property type="match status" value="1"/>
</dbReference>
<reference evidence="2 3" key="1">
    <citation type="submission" date="2024-04" db="EMBL/GenBank/DDBJ databases">
        <title>genome sequences of Mucor flavus KT1a and Helicostylum pulchrum KT1b strains isolated from the surface of a dry-aged beef.</title>
        <authorList>
            <person name="Toyotome T."/>
            <person name="Hosono M."/>
            <person name="Torimaru M."/>
            <person name="Fukuda K."/>
            <person name="Mikami N."/>
        </authorList>
    </citation>
    <scope>NUCLEOTIDE SEQUENCE [LARGE SCALE GENOMIC DNA]</scope>
    <source>
        <strain evidence="2 3">KT1a</strain>
    </source>
</reference>
<organism evidence="2 3">
    <name type="scientific">Mucor flavus</name>
    <dbReference type="NCBI Taxonomy" id="439312"/>
    <lineage>
        <taxon>Eukaryota</taxon>
        <taxon>Fungi</taxon>
        <taxon>Fungi incertae sedis</taxon>
        <taxon>Mucoromycota</taxon>
        <taxon>Mucoromycotina</taxon>
        <taxon>Mucoromycetes</taxon>
        <taxon>Mucorales</taxon>
        <taxon>Mucorineae</taxon>
        <taxon>Mucoraceae</taxon>
        <taxon>Mucor</taxon>
    </lineage>
</organism>
<feature type="domain" description="AB hydrolase-1" evidence="1">
    <location>
        <begin position="22"/>
        <end position="124"/>
    </location>
</feature>
<name>A0ABP9YSL1_9FUNG</name>
<dbReference type="SUPFAM" id="SSF53474">
    <property type="entry name" value="alpha/beta-Hydrolases"/>
    <property type="match status" value="1"/>
</dbReference>
<dbReference type="EMBL" id="BAABUK010000006">
    <property type="protein sequence ID" value="GAA5809852.1"/>
    <property type="molecule type" value="Genomic_DNA"/>
</dbReference>